<keyword evidence="1" id="KW-0812">Transmembrane</keyword>
<reference evidence="2 3" key="1">
    <citation type="submission" date="2023-07" db="EMBL/GenBank/DDBJ databases">
        <title>Sorghum-associated microbial communities from plants grown in Nebraska, USA.</title>
        <authorList>
            <person name="Schachtman D."/>
        </authorList>
    </citation>
    <scope>NUCLEOTIDE SEQUENCE [LARGE SCALE GENOMIC DNA]</scope>
    <source>
        <strain evidence="2 3">BE314</strain>
    </source>
</reference>
<evidence type="ECO:0000256" key="1">
    <source>
        <dbReference type="SAM" id="Phobius"/>
    </source>
</evidence>
<evidence type="ECO:0000313" key="3">
    <source>
        <dbReference type="Proteomes" id="UP001180453"/>
    </source>
</evidence>
<organism evidence="2 3">
    <name type="scientific">Roseateles saccharophilus</name>
    <name type="common">Pseudomonas saccharophila</name>
    <dbReference type="NCBI Taxonomy" id="304"/>
    <lineage>
        <taxon>Bacteria</taxon>
        <taxon>Pseudomonadati</taxon>
        <taxon>Pseudomonadota</taxon>
        <taxon>Betaproteobacteria</taxon>
        <taxon>Burkholderiales</taxon>
        <taxon>Sphaerotilaceae</taxon>
        <taxon>Roseateles</taxon>
    </lineage>
</organism>
<comment type="caution">
    <text evidence="2">The sequence shown here is derived from an EMBL/GenBank/DDBJ whole genome shotgun (WGS) entry which is preliminary data.</text>
</comment>
<dbReference type="EMBL" id="JAVDXU010000003">
    <property type="protein sequence ID" value="MDR7271582.1"/>
    <property type="molecule type" value="Genomic_DNA"/>
</dbReference>
<name>A0ABU1YRV2_ROSSA</name>
<protein>
    <submittedName>
        <fullName evidence="2">Na+/melibiose symporter-like transporter</fullName>
    </submittedName>
</protein>
<evidence type="ECO:0000313" key="2">
    <source>
        <dbReference type="EMBL" id="MDR7271582.1"/>
    </source>
</evidence>
<feature type="transmembrane region" description="Helical" evidence="1">
    <location>
        <begin position="12"/>
        <end position="35"/>
    </location>
</feature>
<feature type="transmembrane region" description="Helical" evidence="1">
    <location>
        <begin position="91"/>
        <end position="117"/>
    </location>
</feature>
<accession>A0ABU1YRV2</accession>
<sequence>MPQNNEGLRRASWWIGGASVVLPGLFMIYVVTDYMEWAKHPRGELGFMVYLVKAGLAIAGSALLSMLALWLNGLHLQRNRPATPRRYAELALIASPAMLGCLTLLVTLLPAVLLPLFRH</sequence>
<feature type="transmembrane region" description="Helical" evidence="1">
    <location>
        <begin position="47"/>
        <end position="71"/>
    </location>
</feature>
<proteinExistence type="predicted"/>
<keyword evidence="1" id="KW-1133">Transmembrane helix</keyword>
<keyword evidence="3" id="KW-1185">Reference proteome</keyword>
<gene>
    <name evidence="2" type="ORF">J2X20_004250</name>
</gene>
<keyword evidence="1" id="KW-0472">Membrane</keyword>
<dbReference type="RefSeq" id="WP_310269055.1">
    <property type="nucleotide sequence ID" value="NZ_JAVDXU010000003.1"/>
</dbReference>
<dbReference type="Proteomes" id="UP001180453">
    <property type="component" value="Unassembled WGS sequence"/>
</dbReference>